<dbReference type="AlphaFoldDB" id="A0ABD6ESX2"/>
<evidence type="ECO:0000259" key="2">
    <source>
        <dbReference type="Pfam" id="PF00723"/>
    </source>
</evidence>
<reference evidence="3 4" key="1">
    <citation type="submission" date="2024-08" db="EMBL/GenBank/DDBJ databases">
        <title>Gnathostoma spinigerum genome.</title>
        <authorList>
            <person name="Gonzalez-Bertolin B."/>
            <person name="Monzon S."/>
            <person name="Zaballos A."/>
            <person name="Jimenez P."/>
            <person name="Dekumyoy P."/>
            <person name="Varona S."/>
            <person name="Cuesta I."/>
            <person name="Sumanam S."/>
            <person name="Adisakwattana P."/>
            <person name="Gasser R.B."/>
            <person name="Hernandez-Gonzalez A."/>
            <person name="Young N.D."/>
            <person name="Perteguer M.J."/>
        </authorList>
    </citation>
    <scope>NUCLEOTIDE SEQUENCE [LARGE SCALE GENOMIC DNA]</scope>
    <source>
        <strain evidence="3">AL3</strain>
        <tissue evidence="3">Liver</tissue>
    </source>
</reference>
<comment type="function">
    <text evidence="1">Phosphorylase b kinase catalyzes the phosphorylation of serine in certain substrates, including troponin I.</text>
</comment>
<keyword evidence="1" id="KW-0112">Calmodulin-binding</keyword>
<accession>A0ABD6ESX2</accession>
<dbReference type="Pfam" id="PF00723">
    <property type="entry name" value="Glyco_hydro_15"/>
    <property type="match status" value="1"/>
</dbReference>
<evidence type="ECO:0000256" key="1">
    <source>
        <dbReference type="RuleBase" id="RU364123"/>
    </source>
</evidence>
<dbReference type="PANTHER" id="PTHR10749:SF8">
    <property type="entry name" value="PHOSPHORYLASE B KINASE REGULATORY SUBUNIT BETA"/>
    <property type="match status" value="1"/>
</dbReference>
<keyword evidence="4" id="KW-1185">Reference proteome</keyword>
<evidence type="ECO:0000313" key="3">
    <source>
        <dbReference type="EMBL" id="MFH4980128.1"/>
    </source>
</evidence>
<comment type="caution">
    <text evidence="3">The sequence shown here is derived from an EMBL/GenBank/DDBJ whole genome shotgun (WGS) entry which is preliminary data.</text>
</comment>
<keyword evidence="1" id="KW-1003">Cell membrane</keyword>
<gene>
    <name evidence="3" type="ORF">AB6A40_006837</name>
</gene>
<name>A0ABD6ESX2_9BILA</name>
<protein>
    <recommendedName>
        <fullName evidence="1">Phosphorylase b kinase regulatory subunit</fullName>
    </recommendedName>
</protein>
<dbReference type="EMBL" id="JBGFUD010005117">
    <property type="protein sequence ID" value="MFH4980128.1"/>
    <property type="molecule type" value="Genomic_DNA"/>
</dbReference>
<keyword evidence="1" id="KW-0449">Lipoprotein</keyword>
<dbReference type="GO" id="GO:0005886">
    <property type="term" value="C:plasma membrane"/>
    <property type="evidence" value="ECO:0007669"/>
    <property type="project" value="UniProtKB-SubCell"/>
</dbReference>
<keyword evidence="1" id="KW-0119">Carbohydrate metabolism</keyword>
<comment type="similarity">
    <text evidence="1">Belongs to the phosphorylase b kinase regulatory chain family.</text>
</comment>
<organism evidence="3 4">
    <name type="scientific">Gnathostoma spinigerum</name>
    <dbReference type="NCBI Taxonomy" id="75299"/>
    <lineage>
        <taxon>Eukaryota</taxon>
        <taxon>Metazoa</taxon>
        <taxon>Ecdysozoa</taxon>
        <taxon>Nematoda</taxon>
        <taxon>Chromadorea</taxon>
        <taxon>Rhabditida</taxon>
        <taxon>Spirurina</taxon>
        <taxon>Gnathostomatomorpha</taxon>
        <taxon>Gnathostomatoidea</taxon>
        <taxon>Gnathostomatidae</taxon>
        <taxon>Gnathostoma</taxon>
    </lineage>
</organism>
<dbReference type="Proteomes" id="UP001608902">
    <property type="component" value="Unassembled WGS sequence"/>
</dbReference>
<feature type="domain" description="GH15-like" evidence="2">
    <location>
        <begin position="41"/>
        <end position="123"/>
    </location>
</feature>
<dbReference type="PANTHER" id="PTHR10749">
    <property type="entry name" value="PHOSPHORYLASE B KINASE REGULATORY SUBUNIT"/>
    <property type="match status" value="1"/>
</dbReference>
<dbReference type="GO" id="GO:0005977">
    <property type="term" value="P:glycogen metabolic process"/>
    <property type="evidence" value="ECO:0007669"/>
    <property type="project" value="UniProtKB-KW"/>
</dbReference>
<sequence>MAKHSQNRRSGARLRRFTQAYLTPIRQFQPKLMRSALDRVDCIYEAVQRLILNHQSVTSGLFPRYSLNQEIGYVKDSIYCALACWACSAAYKRLDDDRGRQTELSQSAVKTMRGIMFCWMQQLDHVLFLSIPVKLLGLTSNEPLQFCP</sequence>
<evidence type="ECO:0000313" key="4">
    <source>
        <dbReference type="Proteomes" id="UP001608902"/>
    </source>
</evidence>
<dbReference type="GO" id="GO:0005516">
    <property type="term" value="F:calmodulin binding"/>
    <property type="evidence" value="ECO:0007669"/>
    <property type="project" value="UniProtKB-KW"/>
</dbReference>
<proteinExistence type="inferred from homology"/>
<dbReference type="InterPro" id="IPR008734">
    <property type="entry name" value="PHK_A/B_su"/>
</dbReference>
<keyword evidence="1" id="KW-0636">Prenylation</keyword>
<keyword evidence="1" id="KW-0472">Membrane</keyword>
<comment type="subcellular location">
    <subcellularLocation>
        <location evidence="1">Cell membrane</location>
        <topology evidence="1">Lipid-anchor</topology>
        <orientation evidence="1">Cytoplasmic side</orientation>
    </subcellularLocation>
</comment>
<comment type="pathway">
    <text evidence="1">Glycan biosynthesis; glycogen metabolism.</text>
</comment>
<keyword evidence="1" id="KW-0321">Glycogen metabolism</keyword>
<dbReference type="InterPro" id="IPR011613">
    <property type="entry name" value="GH15-like"/>
</dbReference>